<feature type="compositionally biased region" description="Polar residues" evidence="1">
    <location>
        <begin position="332"/>
        <end position="344"/>
    </location>
</feature>
<feature type="compositionally biased region" description="Basic residues" evidence="1">
    <location>
        <begin position="8"/>
        <end position="20"/>
    </location>
</feature>
<reference evidence="2 3" key="1">
    <citation type="journal article" date="2020" name="Genome Biol. Evol.">
        <title>Comparative genomics of Sclerotiniaceae.</title>
        <authorList>
            <person name="Valero Jimenez C.A."/>
            <person name="Steentjes M."/>
            <person name="Scholten O.E."/>
            <person name="Van Kan J.A.L."/>
        </authorList>
    </citation>
    <scope>NUCLEOTIDE SEQUENCE [LARGE SCALE GENOMIC DNA]</scope>
    <source>
        <strain evidence="2 3">MUCL 94</strain>
    </source>
</reference>
<sequence length="490" mass="54813">MSSSTPYRQHKSRQRERSAKRSAPQSRSGELSRSGGVSEHLGYTENVTSQRSWREKDASAKTSPRPRLSRDQPRSGSETFSPLEAPKLQQETVYSSNERQHFQGTPKKMAKLAVTSNSRIGSEVSNQSRDSYHPGESPHSGGLPNHLNNSPHHPSDTQTPPRSQGEHPTHVYPNFYRSADARLHPNLRKVVQLDPGPFRSGNARAPSQPQRGAPSYSNPIPQCPSNLQGQPAQQEQFHEGRRQGQSIPPQLVSAAADSIPLPQKLNFRTPHGTRPPTTEQAQQITIEGIRPSRERDLNRNPYPDPEFPPDLRDGDQSRGRPPLQEVARGQKQAGSNKSSISGAHSSDLGGLDSCESSQSSSPRDDRRRSSSQREFVKSNYPWKHSFPGDWKNPKSRQIRDSSLLGKVLEHAGYVDAMTSKGLVRKPEPRSKFKNNNSKGRGDRKSNHKSDHRKWHDNHSSEQFDDESVEGQPLPGSPHQFDTRPHRSTRQ</sequence>
<dbReference type="AlphaFoldDB" id="A0A9P5I5H0"/>
<organism evidence="2 3">
    <name type="scientific">Botrytis byssoidea</name>
    <dbReference type="NCBI Taxonomy" id="139641"/>
    <lineage>
        <taxon>Eukaryota</taxon>
        <taxon>Fungi</taxon>
        <taxon>Dikarya</taxon>
        <taxon>Ascomycota</taxon>
        <taxon>Pezizomycotina</taxon>
        <taxon>Leotiomycetes</taxon>
        <taxon>Helotiales</taxon>
        <taxon>Sclerotiniaceae</taxon>
        <taxon>Botrytis</taxon>
    </lineage>
</organism>
<accession>A0A9P5I5H0</accession>
<dbReference type="GeneID" id="62153890"/>
<feature type="compositionally biased region" description="Polar residues" evidence="1">
    <location>
        <begin position="275"/>
        <end position="285"/>
    </location>
</feature>
<comment type="caution">
    <text evidence="2">The sequence shown here is derived from an EMBL/GenBank/DDBJ whole genome shotgun (WGS) entry which is preliminary data.</text>
</comment>
<feature type="compositionally biased region" description="Polar residues" evidence="1">
    <location>
        <begin position="146"/>
        <end position="162"/>
    </location>
</feature>
<dbReference type="EMBL" id="RCSW01000027">
    <property type="protein sequence ID" value="KAF7926002.1"/>
    <property type="molecule type" value="Genomic_DNA"/>
</dbReference>
<feature type="region of interest" description="Disordered" evidence="1">
    <location>
        <begin position="1"/>
        <end position="397"/>
    </location>
</feature>
<feature type="compositionally biased region" description="Polar residues" evidence="1">
    <location>
        <begin position="205"/>
        <end position="235"/>
    </location>
</feature>
<feature type="compositionally biased region" description="Basic and acidic residues" evidence="1">
    <location>
        <begin position="439"/>
        <end position="448"/>
    </location>
</feature>
<name>A0A9P5I5H0_9HELO</name>
<evidence type="ECO:0000256" key="1">
    <source>
        <dbReference type="SAM" id="MobiDB-lite"/>
    </source>
</evidence>
<protein>
    <submittedName>
        <fullName evidence="2">Uncharacterized protein</fullName>
    </submittedName>
</protein>
<feature type="compositionally biased region" description="Polar residues" evidence="1">
    <location>
        <begin position="114"/>
        <end position="129"/>
    </location>
</feature>
<evidence type="ECO:0000313" key="3">
    <source>
        <dbReference type="Proteomes" id="UP000710849"/>
    </source>
</evidence>
<feature type="compositionally biased region" description="Basic and acidic residues" evidence="1">
    <location>
        <begin position="309"/>
        <end position="318"/>
    </location>
</feature>
<dbReference type="RefSeq" id="XP_038728211.1">
    <property type="nucleotide sequence ID" value="XM_038880817.1"/>
</dbReference>
<gene>
    <name evidence="2" type="ORF">EAE97_010302</name>
</gene>
<feature type="region of interest" description="Disordered" evidence="1">
    <location>
        <begin position="414"/>
        <end position="490"/>
    </location>
</feature>
<proteinExistence type="predicted"/>
<keyword evidence="3" id="KW-1185">Reference proteome</keyword>
<evidence type="ECO:0000313" key="2">
    <source>
        <dbReference type="EMBL" id="KAF7926002.1"/>
    </source>
</evidence>
<dbReference type="Proteomes" id="UP000710849">
    <property type="component" value="Unassembled WGS sequence"/>
</dbReference>